<dbReference type="InterPro" id="IPR009057">
    <property type="entry name" value="Homeodomain-like_sf"/>
</dbReference>
<dbReference type="FunFam" id="1.10.10.60:FF:000132">
    <property type="entry name" value="AraC family transcriptional regulator"/>
    <property type="match status" value="1"/>
</dbReference>
<keyword evidence="2" id="KW-0805">Transcription regulation</keyword>
<dbReference type="Gene3D" id="1.10.10.60">
    <property type="entry name" value="Homeodomain-like"/>
    <property type="match status" value="1"/>
</dbReference>
<dbReference type="InterPro" id="IPR014710">
    <property type="entry name" value="RmlC-like_jellyroll"/>
</dbReference>
<keyword evidence="8" id="KW-1185">Reference proteome</keyword>
<dbReference type="EMBL" id="UFQB01000007">
    <property type="protein sequence ID" value="SSW65634.1"/>
    <property type="molecule type" value="Genomic_DNA"/>
</dbReference>
<dbReference type="PROSITE" id="PS01124">
    <property type="entry name" value="HTH_ARAC_FAMILY_2"/>
    <property type="match status" value="1"/>
</dbReference>
<dbReference type="InterPro" id="IPR018060">
    <property type="entry name" value="HTH_AraC"/>
</dbReference>
<dbReference type="Gene3D" id="2.60.120.10">
    <property type="entry name" value="Jelly Rolls"/>
    <property type="match status" value="1"/>
</dbReference>
<evidence type="ECO:0000256" key="5">
    <source>
        <dbReference type="SAM" id="MobiDB-lite"/>
    </source>
</evidence>
<name>A0A446CCQ4_9BURK</name>
<gene>
    <name evidence="7" type="primary">nimR_4</name>
    <name evidence="7" type="ORF">AGI3411_02112</name>
</gene>
<evidence type="ECO:0000256" key="2">
    <source>
        <dbReference type="ARBA" id="ARBA00023015"/>
    </source>
</evidence>
<dbReference type="CDD" id="cd06124">
    <property type="entry name" value="cupin_NimR-like_N"/>
    <property type="match status" value="1"/>
</dbReference>
<dbReference type="Pfam" id="PF02311">
    <property type="entry name" value="AraC_binding"/>
    <property type="match status" value="1"/>
</dbReference>
<feature type="region of interest" description="Disordered" evidence="5">
    <location>
        <begin position="1"/>
        <end position="21"/>
    </location>
</feature>
<dbReference type="SUPFAM" id="SSF46689">
    <property type="entry name" value="Homeodomain-like"/>
    <property type="match status" value="1"/>
</dbReference>
<dbReference type="InterPro" id="IPR018062">
    <property type="entry name" value="HTH_AraC-typ_CS"/>
</dbReference>
<dbReference type="PANTHER" id="PTHR11019:SF159">
    <property type="entry name" value="TRANSCRIPTIONAL REGULATOR-RELATED"/>
    <property type="match status" value="1"/>
</dbReference>
<accession>A0A446CCQ4</accession>
<dbReference type="SUPFAM" id="SSF51182">
    <property type="entry name" value="RmlC-like cupins"/>
    <property type="match status" value="1"/>
</dbReference>
<evidence type="ECO:0000256" key="4">
    <source>
        <dbReference type="ARBA" id="ARBA00023163"/>
    </source>
</evidence>
<dbReference type="PROSITE" id="PS00041">
    <property type="entry name" value="HTH_ARAC_FAMILY_1"/>
    <property type="match status" value="1"/>
</dbReference>
<dbReference type="SMART" id="SM00342">
    <property type="entry name" value="HTH_ARAC"/>
    <property type="match status" value="1"/>
</dbReference>
<keyword evidence="1" id="KW-0678">Repressor</keyword>
<dbReference type="AlphaFoldDB" id="A0A446CCQ4"/>
<evidence type="ECO:0000256" key="1">
    <source>
        <dbReference type="ARBA" id="ARBA00022491"/>
    </source>
</evidence>
<evidence type="ECO:0000259" key="6">
    <source>
        <dbReference type="PROSITE" id="PS01124"/>
    </source>
</evidence>
<keyword evidence="3" id="KW-0238">DNA-binding</keyword>
<dbReference type="GO" id="GO:0043565">
    <property type="term" value="F:sequence-specific DNA binding"/>
    <property type="evidence" value="ECO:0007669"/>
    <property type="project" value="InterPro"/>
</dbReference>
<evidence type="ECO:0000313" key="8">
    <source>
        <dbReference type="Proteomes" id="UP000289184"/>
    </source>
</evidence>
<reference evidence="7 8" key="1">
    <citation type="submission" date="2018-07" db="EMBL/GenBank/DDBJ databases">
        <authorList>
            <person name="Peeters C."/>
        </authorList>
    </citation>
    <scope>NUCLEOTIDE SEQUENCE [LARGE SCALE GENOMIC DNA]</scope>
    <source>
        <strain evidence="7 8">LMG 3411</strain>
    </source>
</reference>
<feature type="domain" description="HTH araC/xylS-type" evidence="6">
    <location>
        <begin position="186"/>
        <end position="286"/>
    </location>
</feature>
<dbReference type="PANTHER" id="PTHR11019">
    <property type="entry name" value="HTH-TYPE TRANSCRIPTIONAL REGULATOR NIMR"/>
    <property type="match status" value="1"/>
</dbReference>
<dbReference type="Pfam" id="PF12833">
    <property type="entry name" value="HTH_18"/>
    <property type="match status" value="1"/>
</dbReference>
<dbReference type="InterPro" id="IPR003313">
    <property type="entry name" value="AraC-bd"/>
</dbReference>
<evidence type="ECO:0000313" key="7">
    <source>
        <dbReference type="EMBL" id="SSW65634.1"/>
    </source>
</evidence>
<evidence type="ECO:0000256" key="3">
    <source>
        <dbReference type="ARBA" id="ARBA00023125"/>
    </source>
</evidence>
<keyword evidence="4" id="KW-0804">Transcription</keyword>
<proteinExistence type="predicted"/>
<sequence length="289" mass="31527">MDLEQKGTSVSRREQAKSRYLAKKHRISDMPHYSPDAVADPDTAACPVVGMAVDTRAHASDWHAHRRAQLLYQAEGGVTLYLPDRVGQLAPLQAAWLPAGCAHRTAMHGRFAYRSLYFDVAAYPGLPVEPMILDVNPLLRELILRVTQWPADAALDAGQARIVDTLLDELAAAPAAPLHLPMPRDRRLAPIARELLANPACPLSIDDWAGRVGASGRTLARLFLAETGLPFGRWRTQCRLLAARARLAEGASVTAVAHAMGYASDSAFIAMYRRTYGEPPGRKKAPARS</sequence>
<organism evidence="7 8">
    <name type="scientific">Achromobacter agilis</name>
    <dbReference type="NCBI Taxonomy" id="1353888"/>
    <lineage>
        <taxon>Bacteria</taxon>
        <taxon>Pseudomonadati</taxon>
        <taxon>Pseudomonadota</taxon>
        <taxon>Betaproteobacteria</taxon>
        <taxon>Burkholderiales</taxon>
        <taxon>Alcaligenaceae</taxon>
        <taxon>Achromobacter</taxon>
    </lineage>
</organism>
<dbReference type="InterPro" id="IPR011051">
    <property type="entry name" value="RmlC_Cupin_sf"/>
</dbReference>
<feature type="compositionally biased region" description="Polar residues" evidence="5">
    <location>
        <begin position="1"/>
        <end position="10"/>
    </location>
</feature>
<dbReference type="GO" id="GO:0003700">
    <property type="term" value="F:DNA-binding transcription factor activity"/>
    <property type="evidence" value="ECO:0007669"/>
    <property type="project" value="InterPro"/>
</dbReference>
<protein>
    <submittedName>
        <fullName evidence="7">HTH-type transcriptional regulator NimR</fullName>
    </submittedName>
</protein>
<dbReference type="Proteomes" id="UP000289184">
    <property type="component" value="Unassembled WGS sequence"/>
</dbReference>